<evidence type="ECO:0000313" key="1">
    <source>
        <dbReference type="EMBL" id="AKS41617.1"/>
    </source>
</evidence>
<organism evidence="1 2">
    <name type="scientific">Wenzhouxiangella marina</name>
    <dbReference type="NCBI Taxonomy" id="1579979"/>
    <lineage>
        <taxon>Bacteria</taxon>
        <taxon>Pseudomonadati</taxon>
        <taxon>Pseudomonadota</taxon>
        <taxon>Gammaproteobacteria</taxon>
        <taxon>Chromatiales</taxon>
        <taxon>Wenzhouxiangellaceae</taxon>
        <taxon>Wenzhouxiangella</taxon>
    </lineage>
</organism>
<accession>A0A0K0XVG5</accession>
<reference evidence="1 2" key="1">
    <citation type="submission" date="2015-07" db="EMBL/GenBank/DDBJ databases">
        <authorList>
            <person name="Noorani M."/>
        </authorList>
    </citation>
    <scope>NUCLEOTIDE SEQUENCE [LARGE SCALE GENOMIC DNA]</scope>
    <source>
        <strain evidence="1 2">KCTC 42284</strain>
    </source>
</reference>
<sequence length="93" mass="9958">MIFFRKFLLVAVLLGLLVCISAPVTASSGQLSNDNAPTIQQTFLSWTRWLFGGFASSESGEVSDLADQALDPEDDEGTGDQGISATVTEYIIL</sequence>
<dbReference type="AlphaFoldDB" id="A0A0K0XVG5"/>
<name>A0A0K0XVG5_9GAMM</name>
<dbReference type="RefSeq" id="WP_049725244.1">
    <property type="nucleotide sequence ID" value="NZ_CP012154.1"/>
</dbReference>
<evidence type="ECO:0000313" key="2">
    <source>
        <dbReference type="Proteomes" id="UP000066624"/>
    </source>
</evidence>
<dbReference type="Proteomes" id="UP000066624">
    <property type="component" value="Chromosome"/>
</dbReference>
<gene>
    <name evidence="1" type="ORF">WM2015_1243</name>
</gene>
<dbReference type="KEGG" id="wma:WM2015_1243"/>
<keyword evidence="2" id="KW-1185">Reference proteome</keyword>
<dbReference type="STRING" id="1579979.WM2015_1243"/>
<dbReference type="EMBL" id="CP012154">
    <property type="protein sequence ID" value="AKS41617.1"/>
    <property type="molecule type" value="Genomic_DNA"/>
</dbReference>
<proteinExistence type="predicted"/>
<protein>
    <submittedName>
        <fullName evidence="1">Uncharacterized protein</fullName>
    </submittedName>
</protein>